<keyword evidence="9" id="KW-1185">Reference proteome</keyword>
<dbReference type="SMART" id="SM00052">
    <property type="entry name" value="EAL"/>
    <property type="match status" value="1"/>
</dbReference>
<evidence type="ECO:0000256" key="2">
    <source>
        <dbReference type="ARBA" id="ARBA00022475"/>
    </source>
</evidence>
<dbReference type="CDD" id="cd01948">
    <property type="entry name" value="EAL"/>
    <property type="match status" value="1"/>
</dbReference>
<evidence type="ECO:0000256" key="4">
    <source>
        <dbReference type="ARBA" id="ARBA00022989"/>
    </source>
</evidence>
<dbReference type="PROSITE" id="PS50883">
    <property type="entry name" value="EAL"/>
    <property type="match status" value="1"/>
</dbReference>
<organism evidence="8 9">
    <name type="scientific">Buttiauxella ferragutiae ATCC 51602</name>
    <dbReference type="NCBI Taxonomy" id="1354252"/>
    <lineage>
        <taxon>Bacteria</taxon>
        <taxon>Pseudomonadati</taxon>
        <taxon>Pseudomonadota</taxon>
        <taxon>Gammaproteobacteria</taxon>
        <taxon>Enterobacterales</taxon>
        <taxon>Enterobacteriaceae</taxon>
        <taxon>Buttiauxella</taxon>
    </lineage>
</organism>
<dbReference type="InterPro" id="IPR050706">
    <property type="entry name" value="Cyclic-di-GMP_PDE-like"/>
</dbReference>
<feature type="transmembrane region" description="Helical" evidence="6">
    <location>
        <begin position="212"/>
        <end position="233"/>
    </location>
</feature>
<feature type="transmembrane region" description="Helical" evidence="6">
    <location>
        <begin position="15"/>
        <end position="34"/>
    </location>
</feature>
<feature type="transmembrane region" description="Helical" evidence="6">
    <location>
        <begin position="170"/>
        <end position="191"/>
    </location>
</feature>
<dbReference type="PANTHER" id="PTHR33121:SF64">
    <property type="entry name" value="CYCLIC DI-GMP PHOSPHODIESTERASE PDEF"/>
    <property type="match status" value="1"/>
</dbReference>
<dbReference type="Pfam" id="PF00563">
    <property type="entry name" value="EAL"/>
    <property type="match status" value="1"/>
</dbReference>
<evidence type="ECO:0000256" key="5">
    <source>
        <dbReference type="ARBA" id="ARBA00023136"/>
    </source>
</evidence>
<keyword evidence="2" id="KW-1003">Cell membrane</keyword>
<feature type="transmembrane region" description="Helical" evidence="6">
    <location>
        <begin position="292"/>
        <end position="315"/>
    </location>
</feature>
<sequence>MMKLSTAYNRYKDKWWALPLVLPFMLYPITQYLSTYGTVDGFEIPFFYLNMALTTILTVIYGFKALPGIILCIFYRVYPDRGLEPALMSILHYFTSVAICCAGYYYFTGKRGRASFGRYNLTWQRIFWLVVVNATLFLNYFHAELYLGLFGMNPSMMYVSPFTTRTLINYQGMLVGNIIGLPMLYLVIRSIRTPAYTLKYLKKIRHQVANDLRLPELTCLVGSLAVLTILMIAPLSHSLPLMNSIYTLTLLLPLMIWGTLRLGHAAISIVWWVLLIVLCSHIQRFIPHDAYYTLHLAVATSCFSAFSITITLMAINISRQRVLNLKTQRLMYIDPVVHLPNLLALEADLKQNTVSVLCQLYMPDLELLGRNYGLLMQVQYKQQLARYLEPVLDKDELIYMSSGHDLVMRICPLHAEKRIAEIYSKAKDFRFIRDGVKLYPQIGCSYCIINYPVGHLYLLIGELRTLAEISLTTNLPVDLRKQSSRQVQNQVKTKVDMMNQLQRALELDRFVLMVQPIESKKGDCYHEVLLRMRGNNDELIFPNTFLPLANEFGMSSNIDLWVLHNTMKFMDETRHSRPNHRYAINLTPASICRTDMANHIERLMIKHGISPAQLVLEVTEADELTNNLQAEKTLDALQRLGCKIAIDDFGTGYASYARLKTMRADILKIDGSFIHNINSSEMDYKIVQSICELARIKNMTLVAEFVETEDIRTTLYRMGIDYVQGYLIGKPAPIESLPATAIPGLPDTAVG</sequence>
<feature type="transmembrane region" description="Helical" evidence="6">
    <location>
        <begin position="127"/>
        <end position="150"/>
    </location>
</feature>
<keyword evidence="3 6" id="KW-0812">Transmembrane</keyword>
<keyword evidence="4 6" id="KW-1133">Transmembrane helix</keyword>
<feature type="transmembrane region" description="Helical" evidence="6">
    <location>
        <begin position="90"/>
        <end position="107"/>
    </location>
</feature>
<evidence type="ECO:0000256" key="6">
    <source>
        <dbReference type="SAM" id="Phobius"/>
    </source>
</evidence>
<evidence type="ECO:0000256" key="1">
    <source>
        <dbReference type="ARBA" id="ARBA00004651"/>
    </source>
</evidence>
<evidence type="ECO:0000313" key="9">
    <source>
        <dbReference type="Proteomes" id="UP000078407"/>
    </source>
</evidence>
<reference evidence="8 9" key="1">
    <citation type="submission" date="2016-04" db="EMBL/GenBank/DDBJ databases">
        <title>ATOL: Assembling a taxonomically balanced genome-scale reconstruction of the evolutionary history of the Enterobacteriaceae.</title>
        <authorList>
            <person name="Plunkett G.III."/>
            <person name="Neeno-Eckwall E.C."/>
            <person name="Glasner J.D."/>
            <person name="Perna N.T."/>
        </authorList>
    </citation>
    <scope>NUCLEOTIDE SEQUENCE [LARGE SCALE GENOMIC DNA]</scope>
    <source>
        <strain evidence="8 9">ATCC 51602</strain>
    </source>
</reference>
<feature type="transmembrane region" description="Helical" evidence="6">
    <location>
        <begin position="46"/>
        <end position="78"/>
    </location>
</feature>
<gene>
    <name evidence="8" type="ORF">M976_01685</name>
</gene>
<dbReference type="EMBL" id="LXEQ01000028">
    <property type="protein sequence ID" value="OAT28744.1"/>
    <property type="molecule type" value="Genomic_DNA"/>
</dbReference>
<dbReference type="InterPro" id="IPR035919">
    <property type="entry name" value="EAL_sf"/>
</dbReference>
<dbReference type="RefSeq" id="WP_083963267.1">
    <property type="nucleotide sequence ID" value="NZ_LXEQ01000028.1"/>
</dbReference>
<name>A0ABX2WA63_9ENTR</name>
<dbReference type="InterPro" id="IPR000160">
    <property type="entry name" value="GGDEF_dom"/>
</dbReference>
<comment type="caution">
    <text evidence="8">The sequence shown here is derived from an EMBL/GenBank/DDBJ whole genome shotgun (WGS) entry which is preliminary data.</text>
</comment>
<dbReference type="Pfam" id="PF05231">
    <property type="entry name" value="MASE1"/>
    <property type="match status" value="1"/>
</dbReference>
<dbReference type="Gene3D" id="3.20.20.450">
    <property type="entry name" value="EAL domain"/>
    <property type="match status" value="1"/>
</dbReference>
<accession>A0ABX2WA63</accession>
<dbReference type="InterPro" id="IPR001633">
    <property type="entry name" value="EAL_dom"/>
</dbReference>
<dbReference type="SUPFAM" id="SSF141868">
    <property type="entry name" value="EAL domain-like"/>
    <property type="match status" value="1"/>
</dbReference>
<dbReference type="PANTHER" id="PTHR33121">
    <property type="entry name" value="CYCLIC DI-GMP PHOSPHODIESTERASE PDEF"/>
    <property type="match status" value="1"/>
</dbReference>
<evidence type="ECO:0000259" key="7">
    <source>
        <dbReference type="PROSITE" id="PS50883"/>
    </source>
</evidence>
<evidence type="ECO:0000256" key="3">
    <source>
        <dbReference type="ARBA" id="ARBA00022692"/>
    </source>
</evidence>
<proteinExistence type="predicted"/>
<dbReference type="Proteomes" id="UP000078407">
    <property type="component" value="Unassembled WGS sequence"/>
</dbReference>
<feature type="domain" description="EAL" evidence="7">
    <location>
        <begin position="494"/>
        <end position="745"/>
    </location>
</feature>
<protein>
    <submittedName>
        <fullName evidence="8">Cytochrome c-type biogenesis protein</fullName>
    </submittedName>
</protein>
<dbReference type="InterPro" id="IPR007895">
    <property type="entry name" value="MASE1"/>
</dbReference>
<dbReference type="SMART" id="SM00267">
    <property type="entry name" value="GGDEF"/>
    <property type="match status" value="1"/>
</dbReference>
<keyword evidence="5 6" id="KW-0472">Membrane</keyword>
<evidence type="ECO:0000313" key="8">
    <source>
        <dbReference type="EMBL" id="OAT28744.1"/>
    </source>
</evidence>
<comment type="subcellular location">
    <subcellularLocation>
        <location evidence="1">Cell membrane</location>
        <topology evidence="1">Multi-pass membrane protein</topology>
    </subcellularLocation>
</comment>